<evidence type="ECO:0000313" key="2">
    <source>
        <dbReference type="EMBL" id="XAI70037.1"/>
    </source>
</evidence>
<dbReference type="SUPFAM" id="SSF52266">
    <property type="entry name" value="SGNH hydrolase"/>
    <property type="match status" value="1"/>
</dbReference>
<dbReference type="InterPro" id="IPR013830">
    <property type="entry name" value="SGNH_hydro"/>
</dbReference>
<dbReference type="InterPro" id="IPR051532">
    <property type="entry name" value="Ester_Hydrolysis_Enzymes"/>
</dbReference>
<accession>A0AAU6W077</accession>
<sequence length="690" mass="74078">MAWYTTGTVTLVKNSNIASGTGTQWLEKVRYGDILLVQNKLYEVTAALNDVQLQLEQVYAGDTIQNQPYALIRNMTNASNYDLILKIDEMLEERSTNLTQFTTWAAGSANGGPNGDGKYPLTNRVGVTSLVYSPAKMASMAGIDQQDAISQVQAQLSTLNTMLADYSDIKTKVETFTGVTLDDLNGQPLNDKLSSIASLTFEGGEMIVSINNQSFAKYPISDRALSFLAATTPKDMRNVIGAGSGGGGGTSGGGGTPGRRVAIIGTSLCQLCDYGTDTELSHTNRSWIGWAGILTNQRLITPIWRDMNLYPGWETGNNVGKPRGFRGLNAGVSSDNAPNILERATYLVNEVECDIVVVDSGINDIGNNSLTDVDIHNLRAQTADYLLANGKIVILLTLLSPAATYYPIGSTQRRKMERVNNLARNWAAGKKNLYLFDWTEPMMDFNDPNGQPKPLHSVDGLHFAPRGAFAVGKGLADLFMTLLPKAERRVWSQEDVYEATLAPYGNLLSNAFCFGSAGTLDAGASGSVANFYRGGINSGDGTASYSKVVKRNGRGQAQRVVVTPGATETQALFRVSDITHNLPEGTWVQASVEIDCEAWDGYKGINLQIRDLATGGLTCHACKVYDGFPNTAEAWSGTIVTPAIQVKAGGQLRWRVEITSMAGATGTGAVEVGACELRPVTDPKLIVNAG</sequence>
<gene>
    <name evidence="2" type="ORF">Nican01_00024</name>
</gene>
<feature type="domain" description="SGNH hydrolase-type esterase" evidence="1">
    <location>
        <begin position="324"/>
        <end position="467"/>
    </location>
</feature>
<dbReference type="PANTHER" id="PTHR30383">
    <property type="entry name" value="THIOESTERASE 1/PROTEASE 1/LYSOPHOSPHOLIPASE L1"/>
    <property type="match status" value="1"/>
</dbReference>
<reference evidence="2" key="1">
    <citation type="journal article" date="2024" name="J. Gen. Virol.">
        <title>Novel phages of Pseudomonas syringae unveil numerous potential auxiliary metabolic genes.</title>
        <authorList>
            <person name="Feltin C."/>
            <person name="Garneau J.R."/>
            <person name="Morris C.E."/>
            <person name="Berard A."/>
            <person name="Torres-Barcelo C."/>
        </authorList>
    </citation>
    <scope>NUCLEOTIDE SEQUENCE</scope>
</reference>
<protein>
    <submittedName>
        <fullName evidence="2">GDSL-like lipase</fullName>
    </submittedName>
</protein>
<name>A0AAU6W077_9CAUD</name>
<organism evidence="2">
    <name type="scientific">Pseudomonas phage Nican01</name>
    <dbReference type="NCBI Taxonomy" id="3138540"/>
    <lineage>
        <taxon>Viruses</taxon>
        <taxon>Duplodnaviria</taxon>
        <taxon>Heunggongvirae</taxon>
        <taxon>Uroviricota</taxon>
        <taxon>Caudoviricetes</taxon>
        <taxon>Nickievirus</taxon>
    </lineage>
</organism>
<dbReference type="GO" id="GO:0004622">
    <property type="term" value="F:phosphatidylcholine lysophospholipase activity"/>
    <property type="evidence" value="ECO:0007669"/>
    <property type="project" value="TreeGrafter"/>
</dbReference>
<dbReference type="CDD" id="cd00229">
    <property type="entry name" value="SGNH_hydrolase"/>
    <property type="match status" value="1"/>
</dbReference>
<evidence type="ECO:0000259" key="1">
    <source>
        <dbReference type="Pfam" id="PF13472"/>
    </source>
</evidence>
<proteinExistence type="predicted"/>
<dbReference type="InterPro" id="IPR036514">
    <property type="entry name" value="SGNH_hydro_sf"/>
</dbReference>
<dbReference type="PANTHER" id="PTHR30383:SF5">
    <property type="entry name" value="SGNH HYDROLASE-TYPE ESTERASE DOMAIN-CONTAINING PROTEIN"/>
    <property type="match status" value="1"/>
</dbReference>
<dbReference type="EMBL" id="PP179318">
    <property type="protein sequence ID" value="XAI70037.1"/>
    <property type="molecule type" value="Genomic_DNA"/>
</dbReference>
<dbReference type="Gene3D" id="3.40.50.1110">
    <property type="entry name" value="SGNH hydrolase"/>
    <property type="match status" value="1"/>
</dbReference>
<dbReference type="Pfam" id="PF13472">
    <property type="entry name" value="Lipase_GDSL_2"/>
    <property type="match status" value="1"/>
</dbReference>